<dbReference type="Gene3D" id="3.40.50.1460">
    <property type="match status" value="1"/>
</dbReference>
<comment type="caution">
    <text evidence="1">The sequence shown here is derived from an EMBL/GenBank/DDBJ whole genome shotgun (WGS) entry which is preliminary data.</text>
</comment>
<gene>
    <name evidence="1" type="ORF">QLQ12_43390</name>
</gene>
<proteinExistence type="predicted"/>
<organism evidence="1 2">
    <name type="scientific">Actinoplanes sandaracinus</name>
    <dbReference type="NCBI Taxonomy" id="3045177"/>
    <lineage>
        <taxon>Bacteria</taxon>
        <taxon>Bacillati</taxon>
        <taxon>Actinomycetota</taxon>
        <taxon>Actinomycetes</taxon>
        <taxon>Micromonosporales</taxon>
        <taxon>Micromonosporaceae</taxon>
        <taxon>Actinoplanes</taxon>
    </lineage>
</organism>
<reference evidence="1 2" key="1">
    <citation type="submission" date="2023-05" db="EMBL/GenBank/DDBJ databases">
        <title>Actinoplanes sp. NEAU-A12 genome sequencing.</title>
        <authorList>
            <person name="Wang Z.-S."/>
        </authorList>
    </citation>
    <scope>NUCLEOTIDE SEQUENCE [LARGE SCALE GENOMIC DNA]</scope>
    <source>
        <strain evidence="1 2">NEAU-A12</strain>
    </source>
</reference>
<sequence length="811" mass="86351">MKDAATTWALVVGIDEYDDPAVKRLTGAARDAAAAVRWLRALGVPDGQILLHAVPSAGAAAEVEALGLMVRGCTLTSIWKSVHLLAGKKGSRLFVFLCGHGLYEPGSKGLFLTQEAGDGAMTNLGIEKYSDHFLSMDFPLQVLVMDGCLNQPYPPAVRPTVEAAFYPGVAPRPTRPDTTLIRCMAVTRGQLALEDEGRGLFLRTFLKVLDPAEPHPDAVGLDHSTGAFRYDLRRAMLDVISPTVVETARQRYGRPQCPTMQVQGVGESWSTLPIVEIAPERTARIRVTVEPGPAVPAVRQIRIDADTGDWQRRVPAPPADTVEVPIDSVVPAGTRVAVRCLLRADALWRGPQFSAVSADEDVEVVIRLTRPMMGSGPGPEAGGTDLMVETVGPDGLPVLALGPEQYAAIERSLGELRERVTLVRHETGPILRAGPGDHDLLSVAAARAAQAITATTPSSVVAVVHSVTPLAPAGVRLVWPPGGPFALAGALLSHQDMPMVQVGEERLSVREVPGPDTFHVPPGPVPVRLTLPWGSWSRTVHAVAGETVEVPLPAEVGAPPLRVRFSAVHPLSRWGAIGGGTVVVLDAPAGLRAGDADRVLRADLPGLPVFRVPSLPWHGLIGLSDGEQRLVVPLHPLMPVLLAWGDQPRAEPLSEVPSPTWDLLVSAGRLDDLAEESMRELTFLKWEDPVLGLAGAYACFAQERHDHLAAVLANLTGIDPDVPDLTILRSASRKATGHAEDDLLPRLAGLAARGAVPVLRWGVPLAIEAANRHGLTDWAQGLSEVDRGLVSSSVWTVTRPPHRPGPDVPPG</sequence>
<evidence type="ECO:0000313" key="2">
    <source>
        <dbReference type="Proteomes" id="UP001241758"/>
    </source>
</evidence>
<dbReference type="RefSeq" id="WP_282766913.1">
    <property type="nucleotide sequence ID" value="NZ_JASCTH010000045.1"/>
</dbReference>
<protein>
    <submittedName>
        <fullName evidence="1">Caspase family protein</fullName>
    </submittedName>
</protein>
<dbReference type="Proteomes" id="UP001241758">
    <property type="component" value="Unassembled WGS sequence"/>
</dbReference>
<evidence type="ECO:0000313" key="1">
    <source>
        <dbReference type="EMBL" id="MDI6105449.1"/>
    </source>
</evidence>
<dbReference type="EMBL" id="JASCTH010000045">
    <property type="protein sequence ID" value="MDI6105449.1"/>
    <property type="molecule type" value="Genomic_DNA"/>
</dbReference>
<keyword evidence="2" id="KW-1185">Reference proteome</keyword>
<name>A0ABT6X0B6_9ACTN</name>
<accession>A0ABT6X0B6</accession>